<feature type="domain" description="AAA+ ATPase" evidence="2">
    <location>
        <begin position="55"/>
        <end position="161"/>
    </location>
</feature>
<gene>
    <name evidence="3" type="ORF">NRB20_59150</name>
</gene>
<sequence>MSQSSIDFRATAGAATDRGGGCSTLERVSRHLRDRLIGRKRELAAVAGLLDSRNGNRPLLVTGPPGAGRTALLCAAADLADDLGIPVTWLAPDVAVPDAIADRPRLLLIDDLDRIGQHEAEAYIDALPTDAIVLAAARHPVTGTDELRLRSLTEAELGESLSDSRAEVVHGLWLLSSGLPGHAHALSAELTGADRLAVLTLALNGPSRAEFLQPDVGLIRLLEESIETALPPRIRVRTLARLARELLADPTAATRRRELADRAVAEARTADDPGVLAEVLDSRLHAVWDPAAAGERLDIGQEIVRCARRSGDITLELRGLFWIFTSRMELADVEQAEATLATYAHTAELAGDTAGLVMVTARQAMLATIRGRFEEAEALTEQVTARGHRAGLADTDRLVASLRGHMALLRGTAGSRIEELRMLARRLPGNFYEATVARVLVDSGHATEAALELARLLPAVLAGSGPRWLGAVADLAIVAYRCEVPAAAAPLYETLLPYRGRLVVWGGANTVTGPVDHYLGLLATCLGRPDAEHHLDAAIELSESLGALPWLAASRAAKADSPLAETEWRFARDAQDWRLDAGPESVRLRDTRGVHYLRTLLSSPGQEITALDLVSGGAGLAAPPDDAVLDETARAAYRQRLRHLEAELDAADRAGDSERATRAQAEFDTVVTELRRATGLGGRRRGHSNEAERARVNATRALWATVSRIESIAPLAGAHLRASLRSGHRFRYQPTSDGPARWRL</sequence>
<dbReference type="InterPro" id="IPR003593">
    <property type="entry name" value="AAA+_ATPase"/>
</dbReference>
<proteinExistence type="predicted"/>
<dbReference type="EMBL" id="WEGK01000015">
    <property type="protein sequence ID" value="MQY22793.1"/>
    <property type="molecule type" value="Genomic_DNA"/>
</dbReference>
<evidence type="ECO:0000313" key="3">
    <source>
        <dbReference type="EMBL" id="MQY22793.1"/>
    </source>
</evidence>
<dbReference type="SUPFAM" id="SSF52540">
    <property type="entry name" value="P-loop containing nucleoside triphosphate hydrolases"/>
    <property type="match status" value="1"/>
</dbReference>
<keyword evidence="4" id="KW-1185">Reference proteome</keyword>
<dbReference type="Gene3D" id="3.40.50.300">
    <property type="entry name" value="P-loop containing nucleotide triphosphate hydrolases"/>
    <property type="match status" value="1"/>
</dbReference>
<comment type="caution">
    <text evidence="3">The sequence shown here is derived from an EMBL/GenBank/DDBJ whole genome shotgun (WGS) entry which is preliminary data.</text>
</comment>
<protein>
    <recommendedName>
        <fullName evidence="2">AAA+ ATPase domain-containing protein</fullName>
    </recommendedName>
</protein>
<reference evidence="3 4" key="1">
    <citation type="submission" date="2019-10" db="EMBL/GenBank/DDBJ databases">
        <title>Nocardia macrotermitis sp. nov. and Nocardia aurantia sp. nov., isolated from the gut of fungus growing-termite Macrotermes natalensis.</title>
        <authorList>
            <person name="Benndorf R."/>
            <person name="Schwitalla J."/>
            <person name="Martin K."/>
            <person name="De Beer W."/>
            <person name="Kaster A.-K."/>
            <person name="Vollmers J."/>
            <person name="Poulsen M."/>
            <person name="Beemelmanns C."/>
        </authorList>
    </citation>
    <scope>NUCLEOTIDE SEQUENCE [LARGE SCALE GENOMIC DNA]</scope>
    <source>
        <strain evidence="3 4">RB20</strain>
    </source>
</reference>
<dbReference type="AlphaFoldDB" id="A0A7K0DAI6"/>
<feature type="region of interest" description="Disordered" evidence="1">
    <location>
        <begin position="1"/>
        <end position="20"/>
    </location>
</feature>
<dbReference type="Proteomes" id="UP000438448">
    <property type="component" value="Unassembled WGS sequence"/>
</dbReference>
<evidence type="ECO:0000256" key="1">
    <source>
        <dbReference type="SAM" id="MobiDB-lite"/>
    </source>
</evidence>
<name>A0A7K0DAI6_9NOCA</name>
<evidence type="ECO:0000259" key="2">
    <source>
        <dbReference type="SMART" id="SM00382"/>
    </source>
</evidence>
<evidence type="ECO:0000313" key="4">
    <source>
        <dbReference type="Proteomes" id="UP000438448"/>
    </source>
</evidence>
<accession>A0A7K0DAI6</accession>
<dbReference type="SMART" id="SM00382">
    <property type="entry name" value="AAA"/>
    <property type="match status" value="1"/>
</dbReference>
<organism evidence="3 4">
    <name type="scientific">Nocardia macrotermitis</name>
    <dbReference type="NCBI Taxonomy" id="2585198"/>
    <lineage>
        <taxon>Bacteria</taxon>
        <taxon>Bacillati</taxon>
        <taxon>Actinomycetota</taxon>
        <taxon>Actinomycetes</taxon>
        <taxon>Mycobacteriales</taxon>
        <taxon>Nocardiaceae</taxon>
        <taxon>Nocardia</taxon>
    </lineage>
</organism>
<dbReference type="InterPro" id="IPR027417">
    <property type="entry name" value="P-loop_NTPase"/>
</dbReference>